<dbReference type="OrthoDB" id="59470at2759"/>
<dbReference type="FunFam" id="1.20.120.310:FF:000002">
    <property type="entry name" value="Sulfhydryl oxidase"/>
    <property type="match status" value="1"/>
</dbReference>
<organism evidence="10 11">
    <name type="scientific">Geotrichum candidum</name>
    <name type="common">Oospora lactis</name>
    <name type="synonym">Dipodascus geotrichum</name>
    <dbReference type="NCBI Taxonomy" id="1173061"/>
    <lineage>
        <taxon>Eukaryota</taxon>
        <taxon>Fungi</taxon>
        <taxon>Dikarya</taxon>
        <taxon>Ascomycota</taxon>
        <taxon>Saccharomycotina</taxon>
        <taxon>Dipodascomycetes</taxon>
        <taxon>Dipodascales</taxon>
        <taxon>Dipodascaceae</taxon>
        <taxon>Geotrichum</taxon>
    </lineage>
</organism>
<comment type="catalytic activity">
    <reaction evidence="6">
        <text>2 R'C(R)SH + O2 = R'C(R)S-S(R)CR' + H2O2</text>
        <dbReference type="Rhea" id="RHEA:17357"/>
        <dbReference type="ChEBI" id="CHEBI:15379"/>
        <dbReference type="ChEBI" id="CHEBI:16240"/>
        <dbReference type="ChEBI" id="CHEBI:16520"/>
        <dbReference type="ChEBI" id="CHEBI:17412"/>
        <dbReference type="EC" id="1.8.3.2"/>
    </reaction>
</comment>
<evidence type="ECO:0000256" key="2">
    <source>
        <dbReference type="ARBA" id="ARBA00022630"/>
    </source>
</evidence>
<feature type="domain" description="ERV/ALR sulfhydryl oxidase" evidence="9">
    <location>
        <begin position="89"/>
        <end position="189"/>
    </location>
</feature>
<evidence type="ECO:0000313" key="10">
    <source>
        <dbReference type="EMBL" id="CDO55590.1"/>
    </source>
</evidence>
<dbReference type="GO" id="GO:0016971">
    <property type="term" value="F:flavin-dependent sulfhydryl oxidase activity"/>
    <property type="evidence" value="ECO:0007669"/>
    <property type="project" value="InterPro"/>
</dbReference>
<feature type="signal peptide" evidence="8">
    <location>
        <begin position="1"/>
        <end position="30"/>
    </location>
</feature>
<evidence type="ECO:0000256" key="7">
    <source>
        <dbReference type="SAM" id="MobiDB-lite"/>
    </source>
</evidence>
<accession>A0A0J9XE68</accession>
<protein>
    <recommendedName>
        <fullName evidence="6">Sulfhydryl oxidase</fullName>
        <ecNumber evidence="6">1.8.3.2</ecNumber>
    </recommendedName>
</protein>
<keyword evidence="2 6" id="KW-0285">Flavoprotein</keyword>
<dbReference type="Gene3D" id="1.20.120.310">
    <property type="entry name" value="ERV/ALR sulfhydryl oxidase domain"/>
    <property type="match status" value="1"/>
</dbReference>
<evidence type="ECO:0000259" key="9">
    <source>
        <dbReference type="PROSITE" id="PS51324"/>
    </source>
</evidence>
<dbReference type="Pfam" id="PF04777">
    <property type="entry name" value="Evr1_Alr"/>
    <property type="match status" value="1"/>
</dbReference>
<proteinExistence type="predicted"/>
<keyword evidence="11" id="KW-1185">Reference proteome</keyword>
<dbReference type="PANTHER" id="PTHR12645:SF1">
    <property type="entry name" value="FAD-LINKED SULFHYDRYL OXIDASE ERV2"/>
    <property type="match status" value="1"/>
</dbReference>
<dbReference type="InterPro" id="IPR017905">
    <property type="entry name" value="ERV/ALR_sulphydryl_oxidase"/>
</dbReference>
<name>A0A0J9XE68_GEOCN</name>
<dbReference type="InterPro" id="IPR039799">
    <property type="entry name" value="ALR/ERV"/>
</dbReference>
<dbReference type="Proteomes" id="UP000242525">
    <property type="component" value="Unassembled WGS sequence"/>
</dbReference>
<dbReference type="AlphaFoldDB" id="A0A0J9XE68"/>
<dbReference type="EMBL" id="CCBN010000011">
    <property type="protein sequence ID" value="CDO55590.1"/>
    <property type="molecule type" value="Genomic_DNA"/>
</dbReference>
<evidence type="ECO:0000256" key="1">
    <source>
        <dbReference type="ARBA" id="ARBA00001974"/>
    </source>
</evidence>
<comment type="caution">
    <text evidence="10">The sequence shown here is derived from an EMBL/GenBank/DDBJ whole genome shotgun (WGS) entry which is preliminary data.</text>
</comment>
<dbReference type="InterPro" id="IPR036774">
    <property type="entry name" value="ERV/ALR_sulphydryl_oxid_sf"/>
</dbReference>
<evidence type="ECO:0000256" key="4">
    <source>
        <dbReference type="ARBA" id="ARBA00023002"/>
    </source>
</evidence>
<keyword evidence="8" id="KW-0732">Signal</keyword>
<dbReference type="EC" id="1.8.3.2" evidence="6"/>
<feature type="region of interest" description="Disordered" evidence="7">
    <location>
        <begin position="194"/>
        <end position="239"/>
    </location>
</feature>
<keyword evidence="4 6" id="KW-0560">Oxidoreductase</keyword>
<evidence type="ECO:0000256" key="8">
    <source>
        <dbReference type="SAM" id="SignalP"/>
    </source>
</evidence>
<reference evidence="10" key="1">
    <citation type="submission" date="2014-03" db="EMBL/GenBank/DDBJ databases">
        <authorList>
            <person name="Casaregola S."/>
        </authorList>
    </citation>
    <scope>NUCLEOTIDE SEQUENCE [LARGE SCALE GENOMIC DNA]</scope>
    <source>
        <strain evidence="10">CLIB 918</strain>
    </source>
</reference>
<keyword evidence="5" id="KW-1015">Disulfide bond</keyword>
<dbReference type="SUPFAM" id="SSF69000">
    <property type="entry name" value="FAD-dependent thiol oxidase"/>
    <property type="match status" value="1"/>
</dbReference>
<dbReference type="PANTHER" id="PTHR12645">
    <property type="entry name" value="ALR/ERV"/>
    <property type="match status" value="1"/>
</dbReference>
<evidence type="ECO:0000256" key="5">
    <source>
        <dbReference type="ARBA" id="ARBA00023157"/>
    </source>
</evidence>
<gene>
    <name evidence="10" type="ORF">BN980_GECA11s03508g</name>
</gene>
<dbReference type="STRING" id="1173061.A0A0J9XE68"/>
<dbReference type="PROSITE" id="PS51324">
    <property type="entry name" value="ERV_ALR"/>
    <property type="match status" value="1"/>
</dbReference>
<feature type="compositionally biased region" description="Basic and acidic residues" evidence="7">
    <location>
        <begin position="195"/>
        <end position="217"/>
    </location>
</feature>
<feature type="chain" id="PRO_5005325747" description="Sulfhydryl oxidase" evidence="8">
    <location>
        <begin position="31"/>
        <end position="239"/>
    </location>
</feature>
<keyword evidence="3 6" id="KW-0274">FAD</keyword>
<dbReference type="GO" id="GO:0005739">
    <property type="term" value="C:mitochondrion"/>
    <property type="evidence" value="ECO:0007669"/>
    <property type="project" value="TreeGrafter"/>
</dbReference>
<evidence type="ECO:0000313" key="11">
    <source>
        <dbReference type="Proteomes" id="UP000242525"/>
    </source>
</evidence>
<evidence type="ECO:0000256" key="3">
    <source>
        <dbReference type="ARBA" id="ARBA00022827"/>
    </source>
</evidence>
<dbReference type="GO" id="GO:0050660">
    <property type="term" value="F:flavin adenine dinucleotide binding"/>
    <property type="evidence" value="ECO:0007669"/>
    <property type="project" value="TreeGrafter"/>
</dbReference>
<evidence type="ECO:0000256" key="6">
    <source>
        <dbReference type="RuleBase" id="RU371123"/>
    </source>
</evidence>
<comment type="cofactor">
    <cofactor evidence="1 6">
        <name>FAD</name>
        <dbReference type="ChEBI" id="CHEBI:57692"/>
    </cofactor>
</comment>
<feature type="compositionally biased region" description="Basic and acidic residues" evidence="7">
    <location>
        <begin position="226"/>
        <end position="239"/>
    </location>
</feature>
<sequence length="239" mass="26317">MPRRPSITLIALLVTALLFFFFVFSPSSSSSNILQNRQPTAGELKSGQEKPAALLADAKNYDPIEALGKSGGPSQELITGAPIMEHLANETIKAELGRASWKLFHTILAQYPVKPTENERETLSSYIYLFSRVYPCGQCAEHFQKMLKKYPPQTSSREAASQWGCFVHNVVNERLKKPIFDCNEISDKYNCGCGPDDKKNKDAPEGKDATPAKKEVAGTESVLGETKIDHAPNDKVRGG</sequence>